<reference evidence="3" key="2">
    <citation type="submission" date="2023-05" db="EMBL/GenBank/DDBJ databases">
        <authorList>
            <consortium name="Lawrence Berkeley National Laboratory"/>
            <person name="Steindorff A."/>
            <person name="Hensen N."/>
            <person name="Bonometti L."/>
            <person name="Westerberg I."/>
            <person name="Brannstrom I.O."/>
            <person name="Guillou S."/>
            <person name="Cros-Aarteil S."/>
            <person name="Calhoun S."/>
            <person name="Haridas S."/>
            <person name="Kuo A."/>
            <person name="Mondo S."/>
            <person name="Pangilinan J."/>
            <person name="Riley R."/>
            <person name="Labutti K."/>
            <person name="Andreopoulos B."/>
            <person name="Lipzen A."/>
            <person name="Chen C."/>
            <person name="Yanf M."/>
            <person name="Daum C."/>
            <person name="Ng V."/>
            <person name="Clum A."/>
            <person name="Ohm R."/>
            <person name="Martin F."/>
            <person name="Silar P."/>
            <person name="Natvig D."/>
            <person name="Lalanne C."/>
            <person name="Gautier V."/>
            <person name="Ament-Velasquez S.L."/>
            <person name="Kruys A."/>
            <person name="Hutchinson M.I."/>
            <person name="Powell A.J."/>
            <person name="Barry K."/>
            <person name="Miller A.N."/>
            <person name="Grigoriev I.V."/>
            <person name="Debuchy R."/>
            <person name="Gladieux P."/>
            <person name="Thoren M.H."/>
            <person name="Johannesson H."/>
        </authorList>
    </citation>
    <scope>NUCLEOTIDE SEQUENCE</scope>
    <source>
        <strain evidence="3">CBS 508.74</strain>
    </source>
</reference>
<dbReference type="InterPro" id="IPR042098">
    <property type="entry name" value="TauD-like_sf"/>
</dbReference>
<name>A0AAN6TE50_9PEZI</name>
<dbReference type="InterPro" id="IPR003819">
    <property type="entry name" value="TauD/TfdA-like"/>
</dbReference>
<evidence type="ECO:0000313" key="4">
    <source>
        <dbReference type="Proteomes" id="UP001302812"/>
    </source>
</evidence>
<keyword evidence="3" id="KW-0223">Dioxygenase</keyword>
<keyword evidence="4" id="KW-1185">Reference proteome</keyword>
<dbReference type="Proteomes" id="UP001302812">
    <property type="component" value="Unassembled WGS sequence"/>
</dbReference>
<evidence type="ECO:0000259" key="2">
    <source>
        <dbReference type="Pfam" id="PF02668"/>
    </source>
</evidence>
<dbReference type="SUPFAM" id="SSF51197">
    <property type="entry name" value="Clavaminate synthase-like"/>
    <property type="match status" value="1"/>
</dbReference>
<gene>
    <name evidence="3" type="ORF">N656DRAFT_845301</name>
</gene>
<reference evidence="3" key="1">
    <citation type="journal article" date="2023" name="Mol. Phylogenet. Evol.">
        <title>Genome-scale phylogeny and comparative genomics of the fungal order Sordariales.</title>
        <authorList>
            <person name="Hensen N."/>
            <person name="Bonometti L."/>
            <person name="Westerberg I."/>
            <person name="Brannstrom I.O."/>
            <person name="Guillou S."/>
            <person name="Cros-Aarteil S."/>
            <person name="Calhoun S."/>
            <person name="Haridas S."/>
            <person name="Kuo A."/>
            <person name="Mondo S."/>
            <person name="Pangilinan J."/>
            <person name="Riley R."/>
            <person name="LaButti K."/>
            <person name="Andreopoulos B."/>
            <person name="Lipzen A."/>
            <person name="Chen C."/>
            <person name="Yan M."/>
            <person name="Daum C."/>
            <person name="Ng V."/>
            <person name="Clum A."/>
            <person name="Steindorff A."/>
            <person name="Ohm R.A."/>
            <person name="Martin F."/>
            <person name="Silar P."/>
            <person name="Natvig D.O."/>
            <person name="Lalanne C."/>
            <person name="Gautier V."/>
            <person name="Ament-Velasquez S.L."/>
            <person name="Kruys A."/>
            <person name="Hutchinson M.I."/>
            <person name="Powell A.J."/>
            <person name="Barry K."/>
            <person name="Miller A.N."/>
            <person name="Grigoriev I.V."/>
            <person name="Debuchy R."/>
            <person name="Gladieux P."/>
            <person name="Hiltunen Thoren M."/>
            <person name="Johannesson H."/>
        </authorList>
    </citation>
    <scope>NUCLEOTIDE SEQUENCE</scope>
    <source>
        <strain evidence="3">CBS 508.74</strain>
    </source>
</reference>
<feature type="domain" description="TauD/TfdA-like" evidence="2">
    <location>
        <begin position="137"/>
        <end position="372"/>
    </location>
</feature>
<dbReference type="GO" id="GO:0051213">
    <property type="term" value="F:dioxygenase activity"/>
    <property type="evidence" value="ECO:0007669"/>
    <property type="project" value="UniProtKB-KW"/>
</dbReference>
<dbReference type="InterPro" id="IPR050411">
    <property type="entry name" value="AlphaKG_dependent_hydroxylases"/>
</dbReference>
<accession>A0AAN6TE50</accession>
<protein>
    <submittedName>
        <fullName evidence="3">Taurine catabolism dioxygenase TauD</fullName>
    </submittedName>
</protein>
<evidence type="ECO:0000256" key="1">
    <source>
        <dbReference type="ARBA" id="ARBA00023002"/>
    </source>
</evidence>
<sequence>MAPTAAVLPATDYIAAAANNAVLKDYYSSGLRARFRLDAARISTPSTLKGPYANISYEVDENSFRRRSAARLAAGGLASSVPEGWPTKLEGPLVWTGADFEGQDESAYVYYLTDGDKREIDAALKHFNKLGLDGNEVSPETFPLPTLGVKLGNICTDVYEGRGFAILRGLDPDAYPSVEDLTVVYLGISSYIGNRRGKQDQLGSMLMHVISRDEHAVDSEDRPFHTDTVTDCLCLFTQSLAEKGGRSVIASAWTVYNELAATRPDLIHVLAAPDWPFDTFLRQPAYYTRPVLFYHDSKIIASFSRRLLVGHPPQTPRTPGIPGLSEAQAEALDAMHFIARKHEFKPRMQRGDLRFINNMAVLHRREAFTNSRANDGVVRVADNKDGVRHLVRIWLNNELLCWKLPRPLRLAWARVFEDDEREERWDLVPPRRPDGRILRVPGSCD</sequence>
<dbReference type="RefSeq" id="XP_064670116.1">
    <property type="nucleotide sequence ID" value="XM_064819192.1"/>
</dbReference>
<comment type="caution">
    <text evidence="3">The sequence shown here is derived from an EMBL/GenBank/DDBJ whole genome shotgun (WGS) entry which is preliminary data.</text>
</comment>
<keyword evidence="1" id="KW-0560">Oxidoreductase</keyword>
<dbReference type="GeneID" id="89943318"/>
<dbReference type="PANTHER" id="PTHR10696:SF49">
    <property type="entry name" value="TAUD_TFDA-LIKE DOMAIN-CONTAINING PROTEIN"/>
    <property type="match status" value="1"/>
</dbReference>
<proteinExistence type="predicted"/>
<organism evidence="3 4">
    <name type="scientific">Canariomyces notabilis</name>
    <dbReference type="NCBI Taxonomy" id="2074819"/>
    <lineage>
        <taxon>Eukaryota</taxon>
        <taxon>Fungi</taxon>
        <taxon>Dikarya</taxon>
        <taxon>Ascomycota</taxon>
        <taxon>Pezizomycotina</taxon>
        <taxon>Sordariomycetes</taxon>
        <taxon>Sordariomycetidae</taxon>
        <taxon>Sordariales</taxon>
        <taxon>Chaetomiaceae</taxon>
        <taxon>Canariomyces</taxon>
    </lineage>
</organism>
<dbReference type="PANTHER" id="PTHR10696">
    <property type="entry name" value="GAMMA-BUTYROBETAINE HYDROXYLASE-RELATED"/>
    <property type="match status" value="1"/>
</dbReference>
<dbReference type="Gene3D" id="3.60.130.10">
    <property type="entry name" value="Clavaminate synthase-like"/>
    <property type="match status" value="1"/>
</dbReference>
<dbReference type="AlphaFoldDB" id="A0AAN6TE50"/>
<dbReference type="Pfam" id="PF02668">
    <property type="entry name" value="TauD"/>
    <property type="match status" value="1"/>
</dbReference>
<evidence type="ECO:0000313" key="3">
    <source>
        <dbReference type="EMBL" id="KAK4112546.1"/>
    </source>
</evidence>
<dbReference type="EMBL" id="MU853342">
    <property type="protein sequence ID" value="KAK4112546.1"/>
    <property type="molecule type" value="Genomic_DNA"/>
</dbReference>